<organism evidence="2 3">
    <name type="scientific">Kitasatospora viridis</name>
    <dbReference type="NCBI Taxonomy" id="281105"/>
    <lineage>
        <taxon>Bacteria</taxon>
        <taxon>Bacillati</taxon>
        <taxon>Actinomycetota</taxon>
        <taxon>Actinomycetes</taxon>
        <taxon>Kitasatosporales</taxon>
        <taxon>Streptomycetaceae</taxon>
        <taxon>Kitasatospora</taxon>
    </lineage>
</organism>
<evidence type="ECO:0000313" key="3">
    <source>
        <dbReference type="Proteomes" id="UP000317940"/>
    </source>
</evidence>
<feature type="compositionally biased region" description="Pro residues" evidence="1">
    <location>
        <begin position="1"/>
        <end position="19"/>
    </location>
</feature>
<feature type="region of interest" description="Disordered" evidence="1">
    <location>
        <begin position="107"/>
        <end position="127"/>
    </location>
</feature>
<dbReference type="NCBIfam" id="NF042914">
    <property type="entry name" value="SAV915_dom"/>
    <property type="match status" value="1"/>
</dbReference>
<dbReference type="Proteomes" id="UP000317940">
    <property type="component" value="Unassembled WGS sequence"/>
</dbReference>
<accession>A0A561UMI3</accession>
<keyword evidence="3" id="KW-1185">Reference proteome</keyword>
<protein>
    <recommendedName>
        <fullName evidence="4">Type III secretion system (T3SS) SseB-like protein</fullName>
    </recommendedName>
</protein>
<feature type="region of interest" description="Disordered" evidence="1">
    <location>
        <begin position="1"/>
        <end position="22"/>
    </location>
</feature>
<evidence type="ECO:0000313" key="2">
    <source>
        <dbReference type="EMBL" id="TWG00585.1"/>
    </source>
</evidence>
<reference evidence="2 3" key="1">
    <citation type="submission" date="2019-06" db="EMBL/GenBank/DDBJ databases">
        <title>Sequencing the genomes of 1000 actinobacteria strains.</title>
        <authorList>
            <person name="Klenk H.-P."/>
        </authorList>
    </citation>
    <scope>NUCLEOTIDE SEQUENCE [LARGE SCALE GENOMIC DNA]</scope>
    <source>
        <strain evidence="2 3">DSM 44826</strain>
    </source>
</reference>
<dbReference type="RefSeq" id="WP_246213646.1">
    <property type="nucleotide sequence ID" value="NZ_BAAAMZ010000027.1"/>
</dbReference>
<gene>
    <name evidence="2" type="ORF">FHX73_114465</name>
</gene>
<dbReference type="EMBL" id="VIWT01000001">
    <property type="protein sequence ID" value="TWG00585.1"/>
    <property type="molecule type" value="Genomic_DNA"/>
</dbReference>
<sequence length="127" mass="13467">MASPIPGAPTPGAPAPAVPRPASIRPDEQVYIPAHPRYADQPGVAPQIGFELLHSTLGGPIPVAFTTVEKLVAALGPAQPWIAAPARSYVQLMRRAGYAPVYLDPQVPPGARTWSPEDLDQYARGTR</sequence>
<name>A0A561UMI3_9ACTN</name>
<proteinExistence type="predicted"/>
<evidence type="ECO:0008006" key="4">
    <source>
        <dbReference type="Google" id="ProtNLM"/>
    </source>
</evidence>
<comment type="caution">
    <text evidence="2">The sequence shown here is derived from an EMBL/GenBank/DDBJ whole genome shotgun (WGS) entry which is preliminary data.</text>
</comment>
<dbReference type="InterPro" id="IPR049975">
    <property type="entry name" value="SAV_915-like_dom"/>
</dbReference>
<evidence type="ECO:0000256" key="1">
    <source>
        <dbReference type="SAM" id="MobiDB-lite"/>
    </source>
</evidence>
<dbReference type="AlphaFoldDB" id="A0A561UMI3"/>